<dbReference type="EMBL" id="CP002780">
    <property type="protein sequence ID" value="AEG59346.1"/>
    <property type="molecule type" value="Genomic_DNA"/>
</dbReference>
<gene>
    <name evidence="1" type="ordered locus">Desru_1071</name>
</gene>
<dbReference type="Proteomes" id="UP000009234">
    <property type="component" value="Chromosome"/>
</dbReference>
<organism evidence="1 2">
    <name type="scientific">Desulforamulus ruminis (strain ATCC 23193 / DSM 2154 / NCIMB 8452 / DL)</name>
    <name type="common">Desulfotomaculum ruminis</name>
    <dbReference type="NCBI Taxonomy" id="696281"/>
    <lineage>
        <taxon>Bacteria</taxon>
        <taxon>Bacillati</taxon>
        <taxon>Bacillota</taxon>
        <taxon>Clostridia</taxon>
        <taxon>Eubacteriales</taxon>
        <taxon>Peptococcaceae</taxon>
        <taxon>Desulforamulus</taxon>
    </lineage>
</organism>
<accession>F6DM04</accession>
<evidence type="ECO:0000313" key="1">
    <source>
        <dbReference type="EMBL" id="AEG59346.1"/>
    </source>
</evidence>
<reference evidence="2" key="1">
    <citation type="submission" date="2011-05" db="EMBL/GenBank/DDBJ databases">
        <title>Complete sequence of Desulfotomaculum ruminis DSM 2154.</title>
        <authorList>
            <person name="Lucas S."/>
            <person name="Copeland A."/>
            <person name="Lapidus A."/>
            <person name="Cheng J.-F."/>
            <person name="Goodwin L."/>
            <person name="Pitluck S."/>
            <person name="Lu M."/>
            <person name="Detter J.C."/>
            <person name="Han C."/>
            <person name="Tapia R."/>
            <person name="Land M."/>
            <person name="Hauser L."/>
            <person name="Kyrpides N."/>
            <person name="Ivanova N."/>
            <person name="Mikhailova N."/>
            <person name="Pagani I."/>
            <person name="Stams A.J.M."/>
            <person name="Plugge C.M."/>
            <person name="Muyzer G."/>
            <person name="Kuever J."/>
            <person name="Parshina S.N."/>
            <person name="Ivanova A.E."/>
            <person name="Nazina T.N."/>
            <person name="Brambilla E."/>
            <person name="Spring S."/>
            <person name="Klenk H.-P."/>
            <person name="Woyke T."/>
        </authorList>
    </citation>
    <scope>NUCLEOTIDE SEQUENCE [LARGE SCALE GENOMIC DNA]</scope>
    <source>
        <strain evidence="2">ATCC 23193 / DSM 2154 / NCIB 8452 / DL</strain>
    </source>
</reference>
<proteinExistence type="predicted"/>
<dbReference type="OrthoDB" id="9908439at2"/>
<sequence>MAKIYPFPNQAARALIHSVIQLYAAGKWTRQQMMDRIHQTMKQYGCTTLHFENFTVRITEPVVTSMGQFNVAIIESHSISSRLGCPVCYSAEAGYLAGDKVITVACRDCGCIYRFREKEVKKG</sequence>
<keyword evidence="2" id="KW-1185">Reference proteome</keyword>
<dbReference type="HOGENOM" id="CLU_2011591_0_0_9"/>
<protein>
    <submittedName>
        <fullName evidence="1">Uncharacterized protein</fullName>
    </submittedName>
</protein>
<evidence type="ECO:0000313" key="2">
    <source>
        <dbReference type="Proteomes" id="UP000009234"/>
    </source>
</evidence>
<dbReference type="KEGG" id="dru:Desru_1071"/>
<dbReference type="AlphaFoldDB" id="F6DM04"/>
<dbReference type="RefSeq" id="WP_013841117.1">
    <property type="nucleotide sequence ID" value="NC_015589.1"/>
</dbReference>
<dbReference type="STRING" id="696281.Desru_1071"/>
<name>F6DM04_DESRL</name>
<reference evidence="1 2" key="2">
    <citation type="journal article" date="2012" name="Stand. Genomic Sci.">
        <title>Complete genome sequence of the sulfate-reducing firmicute Desulfotomaculum ruminis type strain (DL(T)).</title>
        <authorList>
            <person name="Spring S."/>
            <person name="Visser M."/>
            <person name="Lu M."/>
            <person name="Copeland A."/>
            <person name="Lapidus A."/>
            <person name="Lucas S."/>
            <person name="Cheng J.F."/>
            <person name="Han C."/>
            <person name="Tapia R."/>
            <person name="Goodwin L.A."/>
            <person name="Pitluck S."/>
            <person name="Ivanova N."/>
            <person name="Land M."/>
            <person name="Hauser L."/>
            <person name="Larimer F."/>
            <person name="Rohde M."/>
            <person name="Goker M."/>
            <person name="Detter J.C."/>
            <person name="Kyrpides N.C."/>
            <person name="Woyke T."/>
            <person name="Schaap P.J."/>
            <person name="Plugge C.M."/>
            <person name="Muyzer G."/>
            <person name="Kuever J."/>
            <person name="Pereira I.A."/>
            <person name="Parshina S.N."/>
            <person name="Bernier-Latmani R."/>
            <person name="Stams A.J."/>
            <person name="Klenk H.P."/>
        </authorList>
    </citation>
    <scope>NUCLEOTIDE SEQUENCE [LARGE SCALE GENOMIC DNA]</scope>
    <source>
        <strain evidence="2">ATCC 23193 / DSM 2154 / NCIB 8452 / DL</strain>
    </source>
</reference>